<dbReference type="EMBL" id="MTJL01000016">
    <property type="protein sequence ID" value="OMI06110.1"/>
    <property type="molecule type" value="Genomic_DNA"/>
</dbReference>
<accession>A0A1R1RW12</accession>
<reference evidence="1 2" key="1">
    <citation type="submission" date="2017-01" db="EMBL/GenBank/DDBJ databases">
        <title>Bacillus phylogenomics.</title>
        <authorList>
            <person name="Dunlap C."/>
        </authorList>
    </citation>
    <scope>NUCLEOTIDE SEQUENCE [LARGE SCALE GENOMIC DNA]</scope>
    <source>
        <strain evidence="1 2">NRRL B-41282</strain>
    </source>
</reference>
<dbReference type="RefSeq" id="WP_076761674.1">
    <property type="nucleotide sequence ID" value="NZ_JARMMI010000007.1"/>
</dbReference>
<evidence type="ECO:0008006" key="3">
    <source>
        <dbReference type="Google" id="ProtNLM"/>
    </source>
</evidence>
<evidence type="ECO:0000313" key="1">
    <source>
        <dbReference type="EMBL" id="OMI06110.1"/>
    </source>
</evidence>
<gene>
    <name evidence="1" type="ORF">BW143_09235</name>
</gene>
<dbReference type="Proteomes" id="UP000187367">
    <property type="component" value="Unassembled WGS sequence"/>
</dbReference>
<accession>A0A1R1QN59</accession>
<dbReference type="InterPro" id="IPR025544">
    <property type="entry name" value="YhzD"/>
</dbReference>
<name>A0A1R1QN59_9BACI</name>
<comment type="caution">
    <text evidence="1">The sequence shown here is derived from an EMBL/GenBank/DDBJ whole genome shotgun (WGS) entry which is preliminary data.</text>
</comment>
<dbReference type="AlphaFoldDB" id="A0A1R1QN59"/>
<sequence>MESYYVTVFDPSGETLLNERFEALNEEEAKEKGKHLMKEKQFSEHTHRVVHSSGKMIVFHR</sequence>
<keyword evidence="2" id="KW-1185">Reference proteome</keyword>
<dbReference type="OrthoDB" id="2355652at2"/>
<dbReference type="Pfam" id="PF14120">
    <property type="entry name" value="YhzD"/>
    <property type="match status" value="1"/>
</dbReference>
<proteinExistence type="predicted"/>
<organism evidence="1 2">
    <name type="scientific">Bacillus swezeyi</name>
    <dbReference type="NCBI Taxonomy" id="1925020"/>
    <lineage>
        <taxon>Bacteria</taxon>
        <taxon>Bacillati</taxon>
        <taxon>Bacillota</taxon>
        <taxon>Bacilli</taxon>
        <taxon>Bacillales</taxon>
        <taxon>Bacillaceae</taxon>
        <taxon>Bacillus</taxon>
    </lineage>
</organism>
<protein>
    <recommendedName>
        <fullName evidence="3">YhzD-like protein</fullName>
    </recommendedName>
</protein>
<evidence type="ECO:0000313" key="2">
    <source>
        <dbReference type="Proteomes" id="UP000187367"/>
    </source>
</evidence>